<protein>
    <recommendedName>
        <fullName evidence="2">RIIa domain-containing protein</fullName>
    </recommendedName>
</protein>
<proteinExistence type="predicted"/>
<comment type="caution">
    <text evidence="3">The sequence shown here is derived from an EMBL/GenBank/DDBJ whole genome shotgun (WGS) entry which is preliminary data.</text>
</comment>
<dbReference type="AlphaFoldDB" id="A0A1W0XAV2"/>
<sequence length="104" mass="11886">MPHRHGHDDVHQESSMSHDDMQVSQRNSGSDSVNANNCPCAPTPQQREISQALFKVPEGFQALLKHITRELLNAKPKDPYVYIADYLKTKLNDKRRGKTDEILF</sequence>
<organism evidence="3 4">
    <name type="scientific">Hypsibius exemplaris</name>
    <name type="common">Freshwater tardigrade</name>
    <dbReference type="NCBI Taxonomy" id="2072580"/>
    <lineage>
        <taxon>Eukaryota</taxon>
        <taxon>Metazoa</taxon>
        <taxon>Ecdysozoa</taxon>
        <taxon>Tardigrada</taxon>
        <taxon>Eutardigrada</taxon>
        <taxon>Parachela</taxon>
        <taxon>Hypsibioidea</taxon>
        <taxon>Hypsibiidae</taxon>
        <taxon>Hypsibius</taxon>
    </lineage>
</organism>
<dbReference type="SUPFAM" id="SSF47391">
    <property type="entry name" value="Dimerization-anchoring domain of cAMP-dependent PK regulatory subunit"/>
    <property type="match status" value="1"/>
</dbReference>
<gene>
    <name evidence="3" type="ORF">BV898_01692</name>
</gene>
<evidence type="ECO:0000313" key="4">
    <source>
        <dbReference type="Proteomes" id="UP000192578"/>
    </source>
</evidence>
<dbReference type="EMBL" id="MTYJ01000006">
    <property type="protein sequence ID" value="OQV24633.1"/>
    <property type="molecule type" value="Genomic_DNA"/>
</dbReference>
<dbReference type="Gene3D" id="1.20.890.10">
    <property type="entry name" value="cAMP-dependent protein kinase regulatory subunit, dimerization-anchoring domain"/>
    <property type="match status" value="1"/>
</dbReference>
<feature type="region of interest" description="Disordered" evidence="1">
    <location>
        <begin position="1"/>
        <end position="44"/>
    </location>
</feature>
<accession>A0A1W0XAV2</accession>
<feature type="compositionally biased region" description="Basic and acidic residues" evidence="1">
    <location>
        <begin position="1"/>
        <end position="21"/>
    </location>
</feature>
<evidence type="ECO:0000256" key="1">
    <source>
        <dbReference type="SAM" id="MobiDB-lite"/>
    </source>
</evidence>
<dbReference type="SMART" id="SM00394">
    <property type="entry name" value="RIIa"/>
    <property type="match status" value="1"/>
</dbReference>
<dbReference type="InterPro" id="IPR003117">
    <property type="entry name" value="cAMP_dep_PK_reg_su_I/II_a/b"/>
</dbReference>
<feature type="domain" description="RIIa" evidence="2">
    <location>
        <begin position="58"/>
        <end position="96"/>
    </location>
</feature>
<dbReference type="Pfam" id="PF02197">
    <property type="entry name" value="RIIa"/>
    <property type="match status" value="1"/>
</dbReference>
<evidence type="ECO:0000313" key="3">
    <source>
        <dbReference type="EMBL" id="OQV24633.1"/>
    </source>
</evidence>
<dbReference type="Proteomes" id="UP000192578">
    <property type="component" value="Unassembled WGS sequence"/>
</dbReference>
<feature type="compositionally biased region" description="Polar residues" evidence="1">
    <location>
        <begin position="22"/>
        <end position="44"/>
    </location>
</feature>
<name>A0A1W0XAV2_HYPEX</name>
<evidence type="ECO:0000259" key="2">
    <source>
        <dbReference type="SMART" id="SM00394"/>
    </source>
</evidence>
<keyword evidence="4" id="KW-1185">Reference proteome</keyword>
<reference evidence="4" key="1">
    <citation type="submission" date="2017-01" db="EMBL/GenBank/DDBJ databases">
        <title>Comparative genomics of anhydrobiosis in the tardigrade Hypsibius dujardini.</title>
        <authorList>
            <person name="Yoshida Y."/>
            <person name="Koutsovoulos G."/>
            <person name="Laetsch D."/>
            <person name="Stevens L."/>
            <person name="Kumar S."/>
            <person name="Horikawa D."/>
            <person name="Ishino K."/>
            <person name="Komine S."/>
            <person name="Tomita M."/>
            <person name="Blaxter M."/>
            <person name="Arakawa K."/>
        </authorList>
    </citation>
    <scope>NUCLEOTIDE SEQUENCE [LARGE SCALE GENOMIC DNA]</scope>
    <source>
        <strain evidence="4">Z151</strain>
    </source>
</reference>
<dbReference type="OrthoDB" id="6161835at2759"/>